<accession>A0A385SP71</accession>
<keyword evidence="3" id="KW-1185">Reference proteome</keyword>
<reference evidence="3" key="1">
    <citation type="submission" date="2018-09" db="EMBL/GenBank/DDBJ databases">
        <title>Chryseolinea sp. KIS68-18 isolated from soil.</title>
        <authorList>
            <person name="Weon H.-Y."/>
            <person name="Kwon S.-W."/>
            <person name="Lee S.A."/>
        </authorList>
    </citation>
    <scope>NUCLEOTIDE SEQUENCE [LARGE SCALE GENOMIC DNA]</scope>
    <source>
        <strain evidence="3">KIS68-18</strain>
    </source>
</reference>
<dbReference type="EMBL" id="CP032382">
    <property type="protein sequence ID" value="AYB32326.1"/>
    <property type="molecule type" value="Genomic_DNA"/>
</dbReference>
<keyword evidence="1" id="KW-1133">Transmembrane helix</keyword>
<dbReference type="OrthoDB" id="9850890at2"/>
<dbReference type="KEGG" id="chk:D4L85_17880"/>
<dbReference type="Proteomes" id="UP000266183">
    <property type="component" value="Chromosome"/>
</dbReference>
<dbReference type="RefSeq" id="WP_119755579.1">
    <property type="nucleotide sequence ID" value="NZ_CP032382.1"/>
</dbReference>
<evidence type="ECO:0000313" key="2">
    <source>
        <dbReference type="EMBL" id="AYB32326.1"/>
    </source>
</evidence>
<sequence>MKKRNSNKPVIPLLYYLAVGSTLAYLFRHGGSEHDGWLGFMIFRAAFLLSAILMFYTLNKAMKGDRTSTLAAMVHAIALFSSIVRLAFL</sequence>
<protein>
    <submittedName>
        <fullName evidence="2">Uncharacterized protein</fullName>
    </submittedName>
</protein>
<keyword evidence="1" id="KW-0472">Membrane</keyword>
<name>A0A385SP71_9BACT</name>
<dbReference type="AlphaFoldDB" id="A0A385SP71"/>
<feature type="transmembrane region" description="Helical" evidence="1">
    <location>
        <begin position="37"/>
        <end position="58"/>
    </location>
</feature>
<keyword evidence="1" id="KW-0812">Transmembrane</keyword>
<gene>
    <name evidence="2" type="ORF">D4L85_17880</name>
</gene>
<evidence type="ECO:0000256" key="1">
    <source>
        <dbReference type="SAM" id="Phobius"/>
    </source>
</evidence>
<proteinExistence type="predicted"/>
<evidence type="ECO:0000313" key="3">
    <source>
        <dbReference type="Proteomes" id="UP000266183"/>
    </source>
</evidence>
<feature type="transmembrane region" description="Helical" evidence="1">
    <location>
        <begin position="70"/>
        <end position="88"/>
    </location>
</feature>
<feature type="transmembrane region" description="Helical" evidence="1">
    <location>
        <begin position="12"/>
        <end position="31"/>
    </location>
</feature>
<organism evidence="2 3">
    <name type="scientific">Chryseolinea soli</name>
    <dbReference type="NCBI Taxonomy" id="2321403"/>
    <lineage>
        <taxon>Bacteria</taxon>
        <taxon>Pseudomonadati</taxon>
        <taxon>Bacteroidota</taxon>
        <taxon>Cytophagia</taxon>
        <taxon>Cytophagales</taxon>
        <taxon>Fulvivirgaceae</taxon>
        <taxon>Chryseolinea</taxon>
    </lineage>
</organism>